<dbReference type="InterPro" id="IPR050856">
    <property type="entry name" value="Biotin_carboxylase_complex"/>
</dbReference>
<dbReference type="SMART" id="SM00796">
    <property type="entry name" value="AHS1"/>
    <property type="match status" value="1"/>
</dbReference>
<dbReference type="Gene3D" id="3.30.1360.40">
    <property type="match status" value="1"/>
</dbReference>
<dbReference type="RefSeq" id="WP_185693115.1">
    <property type="nucleotide sequence ID" value="NZ_JACHVA010000089.1"/>
</dbReference>
<dbReference type="EMBL" id="JACHVA010000089">
    <property type="protein sequence ID" value="MBC2602432.1"/>
    <property type="molecule type" value="Genomic_DNA"/>
</dbReference>
<dbReference type="InterPro" id="IPR011761">
    <property type="entry name" value="ATP-grasp"/>
</dbReference>
<evidence type="ECO:0000313" key="12">
    <source>
        <dbReference type="EMBL" id="MBC2602432.1"/>
    </source>
</evidence>
<name>A0A7X1AYV3_9BACT</name>
<dbReference type="AlphaFoldDB" id="A0A7X1AYV3"/>
<evidence type="ECO:0000256" key="8">
    <source>
        <dbReference type="SAM" id="MobiDB-lite"/>
    </source>
</evidence>
<dbReference type="SUPFAM" id="SSF51246">
    <property type="entry name" value="Rudiment single hybrid motif"/>
    <property type="match status" value="1"/>
</dbReference>
<dbReference type="GO" id="GO:0005524">
    <property type="term" value="F:ATP binding"/>
    <property type="evidence" value="ECO:0007669"/>
    <property type="project" value="UniProtKB-UniRule"/>
</dbReference>
<dbReference type="InterPro" id="IPR003778">
    <property type="entry name" value="CT_A_B"/>
</dbReference>
<feature type="domain" description="Biotin carboxylation" evidence="11">
    <location>
        <begin position="1"/>
        <end position="444"/>
    </location>
</feature>
<feature type="domain" description="Lipoyl-binding" evidence="9">
    <location>
        <begin position="1115"/>
        <end position="1193"/>
    </location>
</feature>
<reference evidence="12 13" key="1">
    <citation type="submission" date="2020-07" db="EMBL/GenBank/DDBJ databases">
        <authorList>
            <person name="Feng X."/>
        </authorList>
    </citation>
    <scope>NUCLEOTIDE SEQUENCE [LARGE SCALE GENOMIC DNA]</scope>
    <source>
        <strain evidence="12 13">JCM14086</strain>
    </source>
</reference>
<dbReference type="Gene3D" id="2.40.50.100">
    <property type="match status" value="1"/>
</dbReference>
<dbReference type="Pfam" id="PF02626">
    <property type="entry name" value="CT_A_B"/>
    <property type="match status" value="1"/>
</dbReference>
<dbReference type="Gene3D" id="3.30.470.20">
    <property type="entry name" value="ATP-grasp fold, B domain"/>
    <property type="match status" value="1"/>
</dbReference>
<feature type="compositionally biased region" description="Basic and acidic residues" evidence="8">
    <location>
        <begin position="1094"/>
        <end position="1103"/>
    </location>
</feature>
<dbReference type="SUPFAM" id="SSF160467">
    <property type="entry name" value="PH0987 N-terminal domain-like"/>
    <property type="match status" value="1"/>
</dbReference>
<evidence type="ECO:0000259" key="11">
    <source>
        <dbReference type="PROSITE" id="PS50979"/>
    </source>
</evidence>
<evidence type="ECO:0000256" key="4">
    <source>
        <dbReference type="ARBA" id="ARBA00022801"/>
    </source>
</evidence>
<dbReference type="PROSITE" id="PS50968">
    <property type="entry name" value="BIOTINYL_LIPOYL"/>
    <property type="match status" value="1"/>
</dbReference>
<feature type="domain" description="ATP-grasp" evidence="10">
    <location>
        <begin position="120"/>
        <end position="317"/>
    </location>
</feature>
<dbReference type="SMART" id="SM00878">
    <property type="entry name" value="Biotin_carb_C"/>
    <property type="match status" value="1"/>
</dbReference>
<evidence type="ECO:0000256" key="2">
    <source>
        <dbReference type="ARBA" id="ARBA00022598"/>
    </source>
</evidence>
<dbReference type="Pfam" id="PF00289">
    <property type="entry name" value="Biotin_carb_N"/>
    <property type="match status" value="1"/>
</dbReference>
<dbReference type="SUPFAM" id="SSF51230">
    <property type="entry name" value="Single hybrid motif"/>
    <property type="match status" value="1"/>
</dbReference>
<dbReference type="PROSITE" id="PS00867">
    <property type="entry name" value="CPSASE_2"/>
    <property type="match status" value="1"/>
</dbReference>
<keyword evidence="4" id="KW-0378">Hydrolase</keyword>
<dbReference type="PANTHER" id="PTHR18866">
    <property type="entry name" value="CARBOXYLASE:PYRUVATE/ACETYL-COA/PROPIONYL-COA CARBOXYLASE"/>
    <property type="match status" value="1"/>
</dbReference>
<dbReference type="Pfam" id="PF02785">
    <property type="entry name" value="Biotin_carb_C"/>
    <property type="match status" value="1"/>
</dbReference>
<keyword evidence="3 7" id="KW-0547">Nucleotide-binding</keyword>
<dbReference type="GO" id="GO:0046872">
    <property type="term" value="F:metal ion binding"/>
    <property type="evidence" value="ECO:0007669"/>
    <property type="project" value="InterPro"/>
</dbReference>
<dbReference type="CDD" id="cd06850">
    <property type="entry name" value="biotinyl_domain"/>
    <property type="match status" value="1"/>
</dbReference>
<dbReference type="Pfam" id="PF02682">
    <property type="entry name" value="CT_C_D"/>
    <property type="match status" value="1"/>
</dbReference>
<dbReference type="InterPro" id="IPR005482">
    <property type="entry name" value="Biotin_COase_C"/>
</dbReference>
<dbReference type="Gene3D" id="2.40.100.10">
    <property type="entry name" value="Cyclophilin-like"/>
    <property type="match status" value="2"/>
</dbReference>
<organism evidence="12 13">
    <name type="scientific">Puniceicoccus vermicola</name>
    <dbReference type="NCBI Taxonomy" id="388746"/>
    <lineage>
        <taxon>Bacteria</taxon>
        <taxon>Pseudomonadati</taxon>
        <taxon>Verrucomicrobiota</taxon>
        <taxon>Opitutia</taxon>
        <taxon>Puniceicoccales</taxon>
        <taxon>Puniceicoccaceae</taxon>
        <taxon>Puniceicoccus</taxon>
    </lineage>
</organism>
<dbReference type="Proteomes" id="UP000525652">
    <property type="component" value="Unassembled WGS sequence"/>
</dbReference>
<dbReference type="InterPro" id="IPR011053">
    <property type="entry name" value="Single_hybrid_motif"/>
</dbReference>
<protein>
    <submittedName>
        <fullName evidence="12">Urea carboxylase</fullName>
        <ecNumber evidence="12">6.3.4.6</ecNumber>
    </submittedName>
</protein>
<dbReference type="EC" id="6.3.4.6" evidence="12"/>
<dbReference type="GO" id="GO:0016787">
    <property type="term" value="F:hydrolase activity"/>
    <property type="evidence" value="ECO:0007669"/>
    <property type="project" value="UniProtKB-KW"/>
</dbReference>
<dbReference type="InterPro" id="IPR005479">
    <property type="entry name" value="CPAse_ATP-bd"/>
</dbReference>
<dbReference type="PROSITE" id="PS00866">
    <property type="entry name" value="CPSASE_1"/>
    <property type="match status" value="1"/>
</dbReference>
<dbReference type="SUPFAM" id="SSF56059">
    <property type="entry name" value="Glutathione synthetase ATP-binding domain-like"/>
    <property type="match status" value="1"/>
</dbReference>
<dbReference type="InterPro" id="IPR016185">
    <property type="entry name" value="PreATP-grasp_dom_sf"/>
</dbReference>
<keyword evidence="2 12" id="KW-0436">Ligase</keyword>
<dbReference type="PROSITE" id="PS50979">
    <property type="entry name" value="BC"/>
    <property type="match status" value="1"/>
</dbReference>
<evidence type="ECO:0000256" key="7">
    <source>
        <dbReference type="PROSITE-ProRule" id="PRU00409"/>
    </source>
</evidence>
<dbReference type="InterPro" id="IPR029000">
    <property type="entry name" value="Cyclophilin-like_dom_sf"/>
</dbReference>
<evidence type="ECO:0000256" key="6">
    <source>
        <dbReference type="ARBA" id="ARBA00023267"/>
    </source>
</evidence>
<evidence type="ECO:0000259" key="10">
    <source>
        <dbReference type="PROSITE" id="PS50975"/>
    </source>
</evidence>
<dbReference type="GO" id="GO:0004847">
    <property type="term" value="F:urea carboxylase activity"/>
    <property type="evidence" value="ECO:0007669"/>
    <property type="project" value="UniProtKB-EC"/>
</dbReference>
<dbReference type="Pfam" id="PF02786">
    <property type="entry name" value="CPSase_L_D2"/>
    <property type="match status" value="1"/>
</dbReference>
<dbReference type="SUPFAM" id="SSF50891">
    <property type="entry name" value="Cyclophilin-like"/>
    <property type="match status" value="2"/>
</dbReference>
<comment type="cofactor">
    <cofactor evidence="1">
        <name>biotin</name>
        <dbReference type="ChEBI" id="CHEBI:57586"/>
    </cofactor>
</comment>
<comment type="caution">
    <text evidence="12">The sequence shown here is derived from an EMBL/GenBank/DDBJ whole genome shotgun (WGS) entry which is preliminary data.</text>
</comment>
<keyword evidence="6" id="KW-0092">Biotin</keyword>
<dbReference type="NCBIfam" id="TIGR02712">
    <property type="entry name" value="urea_carbox"/>
    <property type="match status" value="1"/>
</dbReference>
<evidence type="ECO:0000313" key="13">
    <source>
        <dbReference type="Proteomes" id="UP000525652"/>
    </source>
</evidence>
<dbReference type="SUPFAM" id="SSF52440">
    <property type="entry name" value="PreATP-grasp domain"/>
    <property type="match status" value="1"/>
</dbReference>
<keyword evidence="5 7" id="KW-0067">ATP-binding</keyword>
<dbReference type="InterPro" id="IPR011054">
    <property type="entry name" value="Rudment_hybrid_motif"/>
</dbReference>
<evidence type="ECO:0000256" key="1">
    <source>
        <dbReference type="ARBA" id="ARBA00001953"/>
    </source>
</evidence>
<sequence length="1195" mass="130425">MFKKILIANRGEIAVRIIRTAQKLGVQTVAVYSDADRNAPHVSMADESVRVGPAPVSESYLNQAAIVQACVDTGAEAVHPGYGLLSESATFAEALEAAGIAFVGPRPEHLRNFGLKHTARDLAVDSGVPLVPGTDLLTSLAEAQAESEKIGYPIMLKSTAGGGGIGMQICRSAEDLAEAFERVKRLGQSNFGEGGVFLEKYIERARHLEVQIFGDGKGGAVSLGVRDCSAQRRNQKVIEETPASGVPEEVLEGLQSSAVKLAESVKYRSAGTVEFIYDVGAQGFYFLEVNTRLQVEHGVTEQVQGVDLVEWMIALAADELSSLALPDNRPGGHSIEARIYAENPLQDFRPSSGLLNHVQFPEGVRCDHWIASGAEVSPYYDPLLAKIIVHEESREEALQALEKALRDTELYGIETNREYLIALAGSSLLAENEMTTQSLASFAYEPRMIDVLKPGTQTTVQDFPGRLGYWDVGVPPSGPMDSRSFRLGNRLLGNDADAAGLEITVQGPKLHFHSSTTIVLTGATTDATVDGDPIDFWGPVVIEAGSVLDVGQVSDVGMRAYLCIAGGFDVAEYLGSKSTFTLGQFGGHGGRALQTGDVLHFNGPSGLAVSEELPEALRPQWSNHWSIKVLYGPHGAPDYFTPEDIDTFLNTDWEVHFNSARTGVRLIGPKPQWARTDGGEAGLHPSNIHDNAYAVGAVDFTGDMPVILGPDGPSLGGFVCPVTIAAAELWKIGQLKPGDTIRFECVTQEEATRMLEASETLLQDLNGPDVVPEIHVPVGDEAILVDMGEGDDRWVVRQSGDDNVLIEFGPPVLNLRLRFAVHVFYEALKEDLFEGIIDLTPGIRSLQVHFDNRKVSRAAVLEWVRNKKEGLGPLEDQTVPSRIVHLPLSWDDPATQKAIDRYITSVRDDAPWCPSNLEFIRRMNGLDSIEDVKKIVFEASYVVLGLGDVYLGAPVATPLDPRQRLVTTKYNPARTWTPENAVGIGGTYLCVYGMEGPGGYQFVGRTLQMWNRYGSSESFHDDTRWLLRFFDQIRFYPVSAEELLEIREDFPNGRYPIRIEESSFSLAEHEAMLEREADSIAEFKEKQQTAFNEERSRWNEADQKSAQQEVVDSDEVDTELPEGVEAVESPVAGSLYQILVEEGDSVEEGQAVLIVESMKMEITVTSPNAGTVQSILKQPGQPIKPGEILLGVDPS</sequence>
<dbReference type="FunFam" id="3.40.50.20:FF:000010">
    <property type="entry name" value="Propionyl-CoA carboxylase subunit alpha"/>
    <property type="match status" value="1"/>
</dbReference>
<proteinExistence type="predicted"/>
<dbReference type="InterPro" id="IPR005481">
    <property type="entry name" value="BC-like_N"/>
</dbReference>
<dbReference type="NCBIfam" id="TIGR00724">
    <property type="entry name" value="urea_amlyse_rel"/>
    <property type="match status" value="1"/>
</dbReference>
<evidence type="ECO:0000256" key="5">
    <source>
        <dbReference type="ARBA" id="ARBA00022840"/>
    </source>
</evidence>
<dbReference type="Pfam" id="PF00364">
    <property type="entry name" value="Biotin_lipoyl"/>
    <property type="match status" value="1"/>
</dbReference>
<dbReference type="PANTHER" id="PTHR18866:SF128">
    <property type="entry name" value="UREA AMIDOLYASE"/>
    <property type="match status" value="1"/>
</dbReference>
<dbReference type="PROSITE" id="PS50975">
    <property type="entry name" value="ATP_GRASP"/>
    <property type="match status" value="1"/>
</dbReference>
<evidence type="ECO:0000256" key="3">
    <source>
        <dbReference type="ARBA" id="ARBA00022741"/>
    </source>
</evidence>
<evidence type="ECO:0000259" key="9">
    <source>
        <dbReference type="PROSITE" id="PS50968"/>
    </source>
</evidence>
<feature type="region of interest" description="Disordered" evidence="8">
    <location>
        <begin position="1094"/>
        <end position="1116"/>
    </location>
</feature>
<dbReference type="InterPro" id="IPR011764">
    <property type="entry name" value="Biotin_carboxylation_dom"/>
</dbReference>
<dbReference type="InterPro" id="IPR014084">
    <property type="entry name" value="Urea_COase"/>
</dbReference>
<dbReference type="InterPro" id="IPR003833">
    <property type="entry name" value="CT_C_D"/>
</dbReference>
<gene>
    <name evidence="12" type="primary">uca</name>
    <name evidence="12" type="ORF">H5P30_11650</name>
</gene>
<dbReference type="InterPro" id="IPR000089">
    <property type="entry name" value="Biotin_lipoyl"/>
</dbReference>
<accession>A0A7X1AYV3</accession>
<dbReference type="SMART" id="SM00797">
    <property type="entry name" value="AHS2"/>
    <property type="match status" value="1"/>
</dbReference>
<keyword evidence="13" id="KW-1185">Reference proteome</keyword>